<dbReference type="PANTHER" id="PTHR12452">
    <property type="entry name" value="42-9-9 PROTEIN-RELATED"/>
    <property type="match status" value="1"/>
</dbReference>
<reference evidence="4" key="2">
    <citation type="submission" date="2022-12" db="EMBL/GenBank/DDBJ databases">
        <authorList>
            <person name="Webb A."/>
        </authorList>
    </citation>
    <scope>NUCLEOTIDE SEQUENCE</scope>
    <source>
        <strain evidence="4">Pf2</strain>
    </source>
</reference>
<dbReference type="EMBL" id="CANTFK010000829">
    <property type="protein sequence ID" value="CAI5729469.1"/>
    <property type="molecule type" value="Genomic_DNA"/>
</dbReference>
<gene>
    <name evidence="3" type="ORF">PFR001_LOCUS8130</name>
    <name evidence="4" type="ORF">PFR002_LOCUS6036</name>
</gene>
<dbReference type="PANTHER" id="PTHR12452:SF0">
    <property type="entry name" value="THIOREDOXIN DOMAIN-CONTAINING PROTEIN 17"/>
    <property type="match status" value="1"/>
</dbReference>
<reference evidence="3 5" key="1">
    <citation type="submission" date="2021-11" db="EMBL/GenBank/DDBJ databases">
        <authorList>
            <person name="Islam A."/>
            <person name="Islam S."/>
            <person name="Flora M.S."/>
            <person name="Rahman M."/>
            <person name="Ziaur R.M."/>
            <person name="Epstein J.H."/>
            <person name="Hassan M."/>
            <person name="Klassen M."/>
            <person name="Woodard K."/>
            <person name="Webb A."/>
            <person name="Webby R.J."/>
            <person name="El Zowalaty M.E."/>
        </authorList>
    </citation>
    <scope>NUCLEOTIDE SEQUENCE [LARGE SCALE GENOMIC DNA]</scope>
    <source>
        <strain evidence="3">Pf1</strain>
    </source>
</reference>
<organism evidence="4 6">
    <name type="scientific">Peronospora farinosa</name>
    <dbReference type="NCBI Taxonomy" id="134698"/>
    <lineage>
        <taxon>Eukaryota</taxon>
        <taxon>Sar</taxon>
        <taxon>Stramenopiles</taxon>
        <taxon>Oomycota</taxon>
        <taxon>Peronosporomycetes</taxon>
        <taxon>Peronosporales</taxon>
        <taxon>Peronosporaceae</taxon>
        <taxon>Peronospora</taxon>
    </lineage>
</organism>
<sequence length="356" mass="40499">MEPFSDAVEVRKEVQNLRVVTTPLSTPETAVVTRDLSATKAADLITSPVTTSKVTSSFEDRHDVVFGYDAAMKYLANYTTPKGSDEKLFLFFTCGNEHGQHRNWRSVCVYASQLVYKVFTTSPSRNRLLIIYTGSRQDWVTPNAFVTDGDLKVKMIPAIMQWHGGAPGAKRATSGMILEESLLYEPLLRYLFKNEDFLDPLLAPEKIASKEIVLLKGYKSYRSYMDTIAAGGNSSLTIPTGPMFLFFVAGRLESNDRPWCPYCRFSETSVEYAYYAFAPEGSRLVKVETVNSYSIWKNRAKNEWRQDTSLMIRGVPWMYRATLDTNAHTFSYARYQARFDRPDDLQGVFQGWKNPL</sequence>
<evidence type="ECO:0000313" key="3">
    <source>
        <dbReference type="EMBL" id="CAH0492961.1"/>
    </source>
</evidence>
<evidence type="ECO:0000313" key="6">
    <source>
        <dbReference type="Proteomes" id="UP001159659"/>
    </source>
</evidence>
<proteinExistence type="inferred from homology"/>
<evidence type="ECO:0000256" key="1">
    <source>
        <dbReference type="ARBA" id="ARBA00008987"/>
    </source>
</evidence>
<accession>A0AAV0TY71</accession>
<dbReference type="Pfam" id="PF06110">
    <property type="entry name" value="TXD17-like_Trx"/>
    <property type="match status" value="2"/>
</dbReference>
<comment type="similarity">
    <text evidence="1">Belongs to the thioredoxin family.</text>
</comment>
<dbReference type="EMBL" id="CAKLBC010001630">
    <property type="protein sequence ID" value="CAH0492961.1"/>
    <property type="molecule type" value="Genomic_DNA"/>
</dbReference>
<dbReference type="AlphaFoldDB" id="A0AAV0TY71"/>
<evidence type="ECO:0000259" key="2">
    <source>
        <dbReference type="Pfam" id="PF06110"/>
    </source>
</evidence>
<evidence type="ECO:0000313" key="5">
    <source>
        <dbReference type="Proteomes" id="UP001157938"/>
    </source>
</evidence>
<dbReference type="Gene3D" id="3.40.30.10">
    <property type="entry name" value="Glutaredoxin"/>
    <property type="match status" value="2"/>
</dbReference>
<comment type="caution">
    <text evidence="4">The sequence shown here is derived from an EMBL/GenBank/DDBJ whole genome shotgun (WGS) entry which is preliminary data.</text>
</comment>
<keyword evidence="5" id="KW-1185">Reference proteome</keyword>
<feature type="domain" description="Thioredoxin" evidence="2">
    <location>
        <begin position="83"/>
        <end position="165"/>
    </location>
</feature>
<name>A0AAV0TY71_9STRA</name>
<protein>
    <recommendedName>
        <fullName evidence="2">Thioredoxin domain-containing protein</fullName>
    </recommendedName>
</protein>
<dbReference type="GO" id="GO:0047134">
    <property type="term" value="F:protein-disulfide reductase [NAD(P)H] activity"/>
    <property type="evidence" value="ECO:0007669"/>
    <property type="project" value="InterPro"/>
</dbReference>
<feature type="domain" description="Thioredoxin" evidence="2">
    <location>
        <begin position="241"/>
        <end position="320"/>
    </location>
</feature>
<evidence type="ECO:0000313" key="4">
    <source>
        <dbReference type="EMBL" id="CAI5729469.1"/>
    </source>
</evidence>
<dbReference type="InterPro" id="IPR010357">
    <property type="entry name" value="TXNDC17_dom"/>
</dbReference>
<dbReference type="InterPro" id="IPR045108">
    <property type="entry name" value="TXNDC17-like"/>
</dbReference>
<dbReference type="Proteomes" id="UP001157938">
    <property type="component" value="Unassembled WGS sequence"/>
</dbReference>
<dbReference type="GO" id="GO:0005829">
    <property type="term" value="C:cytosol"/>
    <property type="evidence" value="ECO:0007669"/>
    <property type="project" value="TreeGrafter"/>
</dbReference>
<dbReference type="Proteomes" id="UP001159659">
    <property type="component" value="Unassembled WGS sequence"/>
</dbReference>